<evidence type="ECO:0000313" key="4">
    <source>
        <dbReference type="Proteomes" id="UP000561438"/>
    </source>
</evidence>
<dbReference type="RefSeq" id="WP_176266144.1">
    <property type="nucleotide sequence ID" value="NZ_JABWGV010000001.1"/>
</dbReference>
<dbReference type="InterPro" id="IPR012495">
    <property type="entry name" value="TadE-like_dom"/>
</dbReference>
<protein>
    <submittedName>
        <fullName evidence="3">Pilus assembly protein</fullName>
    </submittedName>
</protein>
<keyword evidence="1" id="KW-1133">Transmembrane helix</keyword>
<keyword evidence="4" id="KW-1185">Reference proteome</keyword>
<sequence>MRLPQKSKRLLRDSSGATAIEFALLAPAFLMLFIGVLLVGVYMQNHNAVRSVAADTARQVAVAYQRGNDLNDNEVRAIARGIAVSPPYLLKNNRFQVESTPEATSRVTGAKEIRIDLSYAMNDFLPFVDMDSFALQYSRPIFVVPPSAPATEAEVTTGA</sequence>
<evidence type="ECO:0000256" key="1">
    <source>
        <dbReference type="SAM" id="Phobius"/>
    </source>
</evidence>
<organism evidence="3 4">
    <name type="scientific">Qipengyuania atrilutea</name>
    <dbReference type="NCBI Taxonomy" id="2744473"/>
    <lineage>
        <taxon>Bacteria</taxon>
        <taxon>Pseudomonadati</taxon>
        <taxon>Pseudomonadota</taxon>
        <taxon>Alphaproteobacteria</taxon>
        <taxon>Sphingomonadales</taxon>
        <taxon>Erythrobacteraceae</taxon>
        <taxon>Qipengyuania</taxon>
    </lineage>
</organism>
<proteinExistence type="predicted"/>
<name>A0A850H1P5_9SPHN</name>
<feature type="domain" description="TadE-like" evidence="2">
    <location>
        <begin position="16"/>
        <end position="58"/>
    </location>
</feature>
<feature type="transmembrane region" description="Helical" evidence="1">
    <location>
        <begin position="20"/>
        <end position="43"/>
    </location>
</feature>
<dbReference type="Pfam" id="PF07811">
    <property type="entry name" value="TadE"/>
    <property type="match status" value="1"/>
</dbReference>
<keyword evidence="1" id="KW-0812">Transmembrane</keyword>
<keyword evidence="1" id="KW-0472">Membrane</keyword>
<evidence type="ECO:0000259" key="2">
    <source>
        <dbReference type="Pfam" id="PF07811"/>
    </source>
</evidence>
<evidence type="ECO:0000313" key="3">
    <source>
        <dbReference type="EMBL" id="NVD43848.1"/>
    </source>
</evidence>
<dbReference type="Proteomes" id="UP000561438">
    <property type="component" value="Unassembled WGS sequence"/>
</dbReference>
<dbReference type="AlphaFoldDB" id="A0A850H1P5"/>
<accession>A0A850H1P5</accession>
<gene>
    <name evidence="3" type="ORF">HUV48_02300</name>
</gene>
<reference evidence="3 4" key="1">
    <citation type="submission" date="2020-06" db="EMBL/GenBank/DDBJ databases">
        <title>Altererythrobacter sp. HHU K3-1.</title>
        <authorList>
            <person name="Zhang D."/>
            <person name="Xue H."/>
        </authorList>
    </citation>
    <scope>NUCLEOTIDE SEQUENCE [LARGE SCALE GENOMIC DNA]</scope>
    <source>
        <strain evidence="3 4">HHU K3-1</strain>
    </source>
</reference>
<comment type="caution">
    <text evidence="3">The sequence shown here is derived from an EMBL/GenBank/DDBJ whole genome shotgun (WGS) entry which is preliminary data.</text>
</comment>
<dbReference type="EMBL" id="JABWGV010000001">
    <property type="protein sequence ID" value="NVD43848.1"/>
    <property type="molecule type" value="Genomic_DNA"/>
</dbReference>